<dbReference type="Pfam" id="PF13556">
    <property type="entry name" value="HTH_30"/>
    <property type="match status" value="1"/>
</dbReference>
<dbReference type="InterPro" id="IPR042070">
    <property type="entry name" value="PucR_C-HTH_sf"/>
</dbReference>
<dbReference type="OrthoDB" id="4534407at2"/>
<name>A0A1W7D4Y7_9ACTN</name>
<evidence type="ECO:0000259" key="1">
    <source>
        <dbReference type="Pfam" id="PF13556"/>
    </source>
</evidence>
<protein>
    <submittedName>
        <fullName evidence="2">PucR family transcriptional regulator</fullName>
    </submittedName>
</protein>
<dbReference type="InterPro" id="IPR051448">
    <property type="entry name" value="CdaR-like_regulators"/>
</dbReference>
<dbReference type="EMBL" id="CP021121">
    <property type="protein sequence ID" value="ARQ72163.1"/>
    <property type="molecule type" value="Genomic_DNA"/>
</dbReference>
<gene>
    <name evidence="2" type="ORF">CAG99_05105</name>
</gene>
<proteinExistence type="predicted"/>
<dbReference type="PANTHER" id="PTHR33744">
    <property type="entry name" value="CARBOHYDRATE DIACID REGULATOR"/>
    <property type="match status" value="1"/>
</dbReference>
<dbReference type="AlphaFoldDB" id="A0A1W7D4Y7"/>
<evidence type="ECO:0000313" key="2">
    <source>
        <dbReference type="EMBL" id="ARQ72163.1"/>
    </source>
</evidence>
<feature type="domain" description="PucR C-terminal helix-turn-helix" evidence="1">
    <location>
        <begin position="313"/>
        <end position="370"/>
    </location>
</feature>
<organism evidence="2 3">
    <name type="scientific">Streptomyces marincola</name>
    <dbReference type="NCBI Taxonomy" id="2878388"/>
    <lineage>
        <taxon>Bacteria</taxon>
        <taxon>Bacillati</taxon>
        <taxon>Actinomycetota</taxon>
        <taxon>Actinomycetes</taxon>
        <taxon>Kitasatosporales</taxon>
        <taxon>Streptomycetaceae</taxon>
        <taxon>Streptomyces</taxon>
    </lineage>
</organism>
<sequence length="386" mass="40072">MRTDYQHLIDEVTVLLGTPATLEGRDFALIAFGAHESEDDQVMDPVRTRSILRRRSSPAVREWFEAFGITTARGPVRIPPEPAAGVLTGRICLPARHGAVVHGYIWLLDDGAIALDDPRLSAAMDTAGRIGTLLAEEARAGARLGELLHAVLAETGQGAGAALAAALGPTADGPLTMVAVLPWPGTERATAAGVPTAPPGSLAQCLMPARPGSPQGAAPALAALTRPGAARTVAERLRGGATAGIGDARTGLEALPAAWREALAAARAAAAERHRGPVAEWAGLGPYRLLTALPEAPPDPAVAPLLAPEHAQLARTAEVFLDHAGQAARTAAALGIHRQTLYYRLSRVERLTGLDLGTGPDRLLLHMTLKTARLRGRPGPGAFPGT</sequence>
<dbReference type="KEGG" id="smao:CAG99_05105"/>
<dbReference type="RefSeq" id="WP_086162000.1">
    <property type="nucleotide sequence ID" value="NZ_CP021121.1"/>
</dbReference>
<accession>A0A1W7D4Y7</accession>
<reference evidence="2 3" key="1">
    <citation type="submission" date="2017-05" db="EMBL/GenBank/DDBJ databases">
        <title>Complete genome sequence of Streptomyces sp. SCSIO 03032 revealed the diverse biosynthetic pathways for its bioactive secondary metabolites.</title>
        <authorList>
            <person name="Ma L."/>
            <person name="Zhu Y."/>
            <person name="Zhang W."/>
            <person name="Zhang G."/>
            <person name="Tian X."/>
            <person name="Zhang S."/>
            <person name="Zhang C."/>
        </authorList>
    </citation>
    <scope>NUCLEOTIDE SEQUENCE [LARGE SCALE GENOMIC DNA]</scope>
    <source>
        <strain evidence="2 3">SCSIO 03032</strain>
    </source>
</reference>
<evidence type="ECO:0000313" key="3">
    <source>
        <dbReference type="Proteomes" id="UP000194218"/>
    </source>
</evidence>
<dbReference type="InterPro" id="IPR025736">
    <property type="entry name" value="PucR_C-HTH_dom"/>
</dbReference>
<dbReference type="Proteomes" id="UP000194218">
    <property type="component" value="Chromosome"/>
</dbReference>
<keyword evidence="3" id="KW-1185">Reference proteome</keyword>
<dbReference type="PANTHER" id="PTHR33744:SF17">
    <property type="entry name" value="CONSERVED PROTEIN"/>
    <property type="match status" value="1"/>
</dbReference>
<dbReference type="Gene3D" id="1.10.10.2840">
    <property type="entry name" value="PucR C-terminal helix-turn-helix domain"/>
    <property type="match status" value="1"/>
</dbReference>